<name>A0A1Y2CGU8_9FUNG</name>
<accession>A0A1Y2CGU8</accession>
<dbReference type="OrthoDB" id="2185115at2759"/>
<evidence type="ECO:0000313" key="1">
    <source>
        <dbReference type="EMBL" id="ORY46137.1"/>
    </source>
</evidence>
<evidence type="ECO:0000313" key="2">
    <source>
        <dbReference type="Proteomes" id="UP000193642"/>
    </source>
</evidence>
<gene>
    <name evidence="1" type="ORF">BCR33DRAFT_813034</name>
</gene>
<dbReference type="AlphaFoldDB" id="A0A1Y2CGU8"/>
<dbReference type="EMBL" id="MCGO01000018">
    <property type="protein sequence ID" value="ORY46137.1"/>
    <property type="molecule type" value="Genomic_DNA"/>
</dbReference>
<comment type="caution">
    <text evidence="1">The sequence shown here is derived from an EMBL/GenBank/DDBJ whole genome shotgun (WGS) entry which is preliminary data.</text>
</comment>
<protein>
    <submittedName>
        <fullName evidence="1">Uncharacterized protein</fullName>
    </submittedName>
</protein>
<dbReference type="Proteomes" id="UP000193642">
    <property type="component" value="Unassembled WGS sequence"/>
</dbReference>
<reference evidence="1 2" key="1">
    <citation type="submission" date="2016-07" db="EMBL/GenBank/DDBJ databases">
        <title>Pervasive Adenine N6-methylation of Active Genes in Fungi.</title>
        <authorList>
            <consortium name="DOE Joint Genome Institute"/>
            <person name="Mondo S.J."/>
            <person name="Dannebaum R.O."/>
            <person name="Kuo R.C."/>
            <person name="Labutti K."/>
            <person name="Haridas S."/>
            <person name="Kuo A."/>
            <person name="Salamov A."/>
            <person name="Ahrendt S.R."/>
            <person name="Lipzen A."/>
            <person name="Sullivan W."/>
            <person name="Andreopoulos W.B."/>
            <person name="Clum A."/>
            <person name="Lindquist E."/>
            <person name="Daum C."/>
            <person name="Ramamoorthy G.K."/>
            <person name="Gryganskyi A."/>
            <person name="Culley D."/>
            <person name="Magnuson J.K."/>
            <person name="James T.Y."/>
            <person name="O'Malley M.A."/>
            <person name="Stajich J.E."/>
            <person name="Spatafora J.W."/>
            <person name="Visel A."/>
            <person name="Grigoriev I.V."/>
        </authorList>
    </citation>
    <scope>NUCLEOTIDE SEQUENCE [LARGE SCALE GENOMIC DNA]</scope>
    <source>
        <strain evidence="1 2">JEL800</strain>
    </source>
</reference>
<keyword evidence="2" id="KW-1185">Reference proteome</keyword>
<proteinExistence type="predicted"/>
<organism evidence="1 2">
    <name type="scientific">Rhizoclosmatium globosum</name>
    <dbReference type="NCBI Taxonomy" id="329046"/>
    <lineage>
        <taxon>Eukaryota</taxon>
        <taxon>Fungi</taxon>
        <taxon>Fungi incertae sedis</taxon>
        <taxon>Chytridiomycota</taxon>
        <taxon>Chytridiomycota incertae sedis</taxon>
        <taxon>Chytridiomycetes</taxon>
        <taxon>Chytridiales</taxon>
        <taxon>Chytriomycetaceae</taxon>
        <taxon>Rhizoclosmatium</taxon>
    </lineage>
</organism>
<sequence>MAPQKPIFGPPTVYNYTGGAFERVFINQFDCQGIPQPADLKCLDFSLTNFNSTQPYFNYAAIKDHFVWKDTTSCSGDFAQRFNATYGHPILDFSVNGAFDSTRFVRRVNFAVTASTGTSVPSPERRAPASTYCSLSYASSTTQFTDAPYLLAENQPVCGAKAPLVNATAYPPYSFAVVTPYLAKDGTFGFTFNYSPDDDKNLELADLAAAYSVNASSIVYKFISATKFSVTVPAIPDDLSADSSCVYTYKARTASETKGRVYSLNKITQGTIPLKENATLTDGCITSLFDAKYGEFSFTTTANDTCGQTDYASRFGRYFDLETYYLSMYVLSTGEITFNVSDTYKDGNYDRNNRRRDGIADYSFNFVDKAAFATTATTATTVSTSASASGSAAASATVVVTTTASAVPTAYVAPANPTAYVAPAVPAYGAPANNNNNLYKGAAVEKVGIVAALVAAFVLV</sequence>